<dbReference type="STRING" id="280093.SAMN05443373_101235"/>
<evidence type="ECO:0000256" key="1">
    <source>
        <dbReference type="ARBA" id="ARBA00022729"/>
    </source>
</evidence>
<dbReference type="PANTHER" id="PTHR30535:SF34">
    <property type="entry name" value="MOLYBDATE-BINDING PROTEIN MOLA"/>
    <property type="match status" value="1"/>
</dbReference>
<dbReference type="Pfam" id="PF01497">
    <property type="entry name" value="Peripla_BP_2"/>
    <property type="match status" value="1"/>
</dbReference>
<evidence type="ECO:0000313" key="5">
    <source>
        <dbReference type="Proteomes" id="UP000184384"/>
    </source>
</evidence>
<reference evidence="5" key="1">
    <citation type="submission" date="2016-11" db="EMBL/GenBank/DDBJ databases">
        <authorList>
            <person name="Varghese N."/>
            <person name="Submissions S."/>
        </authorList>
    </citation>
    <scope>NUCLEOTIDE SEQUENCE [LARGE SCALE GENOMIC DNA]</scope>
    <source>
        <strain evidence="5">DSM 19729</strain>
    </source>
</reference>
<evidence type="ECO:0000313" key="4">
    <source>
        <dbReference type="EMBL" id="SHG27214.1"/>
    </source>
</evidence>
<dbReference type="PANTHER" id="PTHR30535">
    <property type="entry name" value="VITAMIN B12-BINDING PROTEIN"/>
    <property type="match status" value="1"/>
</dbReference>
<dbReference type="NCBIfam" id="NF038402">
    <property type="entry name" value="TroA_like"/>
    <property type="match status" value="1"/>
</dbReference>
<organism evidence="4 5">
    <name type="scientific">Flavobacterium granuli</name>
    <dbReference type="NCBI Taxonomy" id="280093"/>
    <lineage>
        <taxon>Bacteria</taxon>
        <taxon>Pseudomonadati</taxon>
        <taxon>Bacteroidota</taxon>
        <taxon>Flavobacteriia</taxon>
        <taxon>Flavobacteriales</taxon>
        <taxon>Flavobacteriaceae</taxon>
        <taxon>Flavobacterium</taxon>
    </lineage>
</organism>
<protein>
    <submittedName>
        <fullName evidence="3">ABC-type Fe3+-hydroxamate transport system substrate-binding protein</fullName>
    </submittedName>
    <submittedName>
        <fullName evidence="4">ABC-type Fe3+-hydroxamate transport system, substrate-binding protein</fullName>
    </submittedName>
</protein>
<dbReference type="InterPro" id="IPR050902">
    <property type="entry name" value="ABC_Transporter_SBP"/>
</dbReference>
<gene>
    <name evidence="3" type="ORF">BC624_101235</name>
    <name evidence="4" type="ORF">SAMN05443373_101235</name>
</gene>
<reference evidence="4" key="2">
    <citation type="submission" date="2016-11" db="EMBL/GenBank/DDBJ databases">
        <authorList>
            <person name="Jaros S."/>
            <person name="Januszkiewicz K."/>
            <person name="Wedrychowicz H."/>
        </authorList>
    </citation>
    <scope>NUCLEOTIDE SEQUENCE [LARGE SCALE GENOMIC DNA]</scope>
    <source>
        <strain evidence="4">DSM 19729</strain>
    </source>
</reference>
<accession>A0A1M5IFS3</accession>
<dbReference type="InterPro" id="IPR054828">
    <property type="entry name" value="Vit_B12_bind_prot"/>
</dbReference>
<evidence type="ECO:0000313" key="3">
    <source>
        <dbReference type="EMBL" id="PRZ27950.1"/>
    </source>
</evidence>
<evidence type="ECO:0000259" key="2">
    <source>
        <dbReference type="PROSITE" id="PS50983"/>
    </source>
</evidence>
<proteinExistence type="predicted"/>
<sequence length="285" mass="33498">MYFAKNLATFAVKLEIFSNLKQIILADQLGTQHIFETSPRRIISLVPSQTELLYDLGLEDRIVGITKFCVHPYHFKSTKKIVGGTKKVHYEKIRLLQPDIIICNKEENTKEIVEELRRICRVWVTDIITIEDNFRMISDFGQLFNCRIEAQKWNDKLAFALSDFKNFIKDKRVKKAAYFIWKNPYMVAGSDNFINELLKLNHFKNSYDTLGRYPEIHIEKMQEEGNPEIIFLSSEPFPFKKEDGHEIAQFVPDVPIILVDGEMFSWYGSRLLKAFDYFKKLHKTL</sequence>
<dbReference type="GO" id="GO:0071281">
    <property type="term" value="P:cellular response to iron ion"/>
    <property type="evidence" value="ECO:0007669"/>
    <property type="project" value="TreeGrafter"/>
</dbReference>
<dbReference type="SUPFAM" id="SSF53807">
    <property type="entry name" value="Helical backbone' metal receptor"/>
    <property type="match status" value="1"/>
</dbReference>
<dbReference type="PROSITE" id="PS50983">
    <property type="entry name" value="FE_B12_PBP"/>
    <property type="match status" value="1"/>
</dbReference>
<dbReference type="AlphaFoldDB" id="A0A1M5IFS3"/>
<keyword evidence="1" id="KW-0732">Signal</keyword>
<dbReference type="InterPro" id="IPR002491">
    <property type="entry name" value="ABC_transptr_periplasmic_BD"/>
</dbReference>
<dbReference type="Gene3D" id="3.40.50.1980">
    <property type="entry name" value="Nitrogenase molybdenum iron protein domain"/>
    <property type="match status" value="2"/>
</dbReference>
<evidence type="ECO:0000313" key="6">
    <source>
        <dbReference type="Proteomes" id="UP000237771"/>
    </source>
</evidence>
<dbReference type="Proteomes" id="UP000184384">
    <property type="component" value="Unassembled WGS sequence"/>
</dbReference>
<dbReference type="EMBL" id="PVUB01000001">
    <property type="protein sequence ID" value="PRZ27950.1"/>
    <property type="molecule type" value="Genomic_DNA"/>
</dbReference>
<dbReference type="Proteomes" id="UP000237771">
    <property type="component" value="Unassembled WGS sequence"/>
</dbReference>
<dbReference type="EMBL" id="FQWO01000001">
    <property type="protein sequence ID" value="SHG27214.1"/>
    <property type="molecule type" value="Genomic_DNA"/>
</dbReference>
<reference evidence="3 6" key="3">
    <citation type="submission" date="2018-03" db="EMBL/GenBank/DDBJ databases">
        <title>Genomic Encyclopedia of Archaeal and Bacterial Type Strains, Phase II (KMG-II): from individual species to whole genera.</title>
        <authorList>
            <person name="Goeker M."/>
        </authorList>
    </citation>
    <scope>NUCLEOTIDE SEQUENCE [LARGE SCALE GENOMIC DNA]</scope>
    <source>
        <strain evidence="3 6">DSM 17797</strain>
    </source>
</reference>
<keyword evidence="6" id="KW-1185">Reference proteome</keyword>
<feature type="domain" description="Fe/B12 periplasmic-binding" evidence="2">
    <location>
        <begin position="41"/>
        <end position="285"/>
    </location>
</feature>
<name>A0A1M5IFS3_9FLAO</name>